<keyword evidence="7" id="KW-0547">Nucleotide-binding</keyword>
<feature type="binding site" evidence="7">
    <location>
        <begin position="29"/>
        <end position="31"/>
    </location>
    <ligand>
        <name>FMN</name>
        <dbReference type="ChEBI" id="CHEBI:58210"/>
    </ligand>
</feature>
<dbReference type="GO" id="GO:0050660">
    <property type="term" value="F:flavin adenine dinucleotide binding"/>
    <property type="evidence" value="ECO:0007669"/>
    <property type="project" value="InterPro"/>
</dbReference>
<organism evidence="9 10">
    <name type="scientific">Desulfoprunum benzoelyticum</name>
    <dbReference type="NCBI Taxonomy" id="1506996"/>
    <lineage>
        <taxon>Bacteria</taxon>
        <taxon>Pseudomonadati</taxon>
        <taxon>Thermodesulfobacteriota</taxon>
        <taxon>Desulfobulbia</taxon>
        <taxon>Desulfobulbales</taxon>
        <taxon>Desulfobulbaceae</taxon>
        <taxon>Desulfoprunum</taxon>
    </lineage>
</organism>
<feature type="domain" description="DUS-like FMN-binding" evidence="8">
    <location>
        <begin position="27"/>
        <end position="300"/>
    </location>
</feature>
<evidence type="ECO:0000313" key="10">
    <source>
        <dbReference type="Proteomes" id="UP000539642"/>
    </source>
</evidence>
<comment type="cofactor">
    <cofactor evidence="5 7">
        <name>FMN</name>
        <dbReference type="ChEBI" id="CHEBI:58210"/>
    </cofactor>
</comment>
<comment type="function">
    <text evidence="5">Catalyzes the synthesis of 5,6-dihydrouridine (D), a modified base found in the D-loop of most tRNAs, via the reduction of the C5-C6 double bond in target uridines.</text>
</comment>
<gene>
    <name evidence="9" type="ORF">HNQ81_000100</name>
</gene>
<keyword evidence="10" id="KW-1185">Reference proteome</keyword>
<feature type="active site" description="Proton donor" evidence="6">
    <location>
        <position position="114"/>
    </location>
</feature>
<dbReference type="SUPFAM" id="SSF51395">
    <property type="entry name" value="FMN-linked oxidoreductases"/>
    <property type="match status" value="1"/>
</dbReference>
<feature type="binding site" evidence="7">
    <location>
        <position position="183"/>
    </location>
    <ligand>
        <name>FMN</name>
        <dbReference type="ChEBI" id="CHEBI:58210"/>
    </ligand>
</feature>
<evidence type="ECO:0000256" key="3">
    <source>
        <dbReference type="ARBA" id="ARBA00022694"/>
    </source>
</evidence>
<dbReference type="InterPro" id="IPR001269">
    <property type="entry name" value="DUS_fam"/>
</dbReference>
<evidence type="ECO:0000256" key="5">
    <source>
        <dbReference type="PIRNR" id="PIRNR006621"/>
    </source>
</evidence>
<evidence type="ECO:0000259" key="8">
    <source>
        <dbReference type="Pfam" id="PF01207"/>
    </source>
</evidence>
<name>A0A840UPA8_9BACT</name>
<reference evidence="9 10" key="1">
    <citation type="submission" date="2020-08" db="EMBL/GenBank/DDBJ databases">
        <title>Genomic Encyclopedia of Type Strains, Phase IV (KMG-IV): sequencing the most valuable type-strain genomes for metagenomic binning, comparative biology and taxonomic classification.</title>
        <authorList>
            <person name="Goeker M."/>
        </authorList>
    </citation>
    <scope>NUCLEOTIDE SEQUENCE [LARGE SCALE GENOMIC DNA]</scope>
    <source>
        <strain evidence="9 10">DSM 28570</strain>
    </source>
</reference>
<dbReference type="Gene3D" id="3.20.20.70">
    <property type="entry name" value="Aldolase class I"/>
    <property type="match status" value="1"/>
</dbReference>
<feature type="binding site" evidence="7">
    <location>
        <begin position="214"/>
        <end position="216"/>
    </location>
    <ligand>
        <name>FMN</name>
        <dbReference type="ChEBI" id="CHEBI:58210"/>
    </ligand>
</feature>
<keyword evidence="3 5" id="KW-0819">tRNA processing</keyword>
<evidence type="ECO:0000313" key="9">
    <source>
        <dbReference type="EMBL" id="MBB5346393.1"/>
    </source>
</evidence>
<sequence>MAEGGIGVAITNSLALRGLTIAPPLALAPMVGLSHSALRTLVVEEGGAGLLFTEMLAARKLPQESDQTSPYLIRGKEERPLFYQLFLTEKEDIAPAVDRLHQLHAQGIDLNLGCPAPQLRRHGAGVFLTGDPQRVRILIQTLRAATNLPVSAKIRLGECLDEGRLLAFCRMLEGEGVDLLTVHGRLDKEKFCRRPRWDWIGMVKGAVTIPVLANGGIFSVEDARQCLQVSGADGLMLGRGAACRPWLCAEIARRVYGQQIAPTGRTAQEVFNRFATLLEERFPLERRLGRLKQFSHYFAQNFQFGHILATSVQNSLTMDEAKRQAEEFFLHSTV</sequence>
<evidence type="ECO:0000256" key="6">
    <source>
        <dbReference type="PIRSR" id="PIRSR006621-1"/>
    </source>
</evidence>
<dbReference type="PIRSF" id="PIRSF006621">
    <property type="entry name" value="Dus"/>
    <property type="match status" value="1"/>
</dbReference>
<comment type="similarity">
    <text evidence="5">Belongs to the dus family.</text>
</comment>
<dbReference type="EMBL" id="JACHEO010000001">
    <property type="protein sequence ID" value="MBB5346393.1"/>
    <property type="molecule type" value="Genomic_DNA"/>
</dbReference>
<dbReference type="PANTHER" id="PTHR11082:SF25">
    <property type="entry name" value="DUS-LIKE FMN-BINDING DOMAIN-CONTAINING PROTEIN"/>
    <property type="match status" value="1"/>
</dbReference>
<dbReference type="PANTHER" id="PTHR11082">
    <property type="entry name" value="TRNA-DIHYDROURIDINE SYNTHASE"/>
    <property type="match status" value="1"/>
</dbReference>
<comment type="caution">
    <text evidence="9">The sequence shown here is derived from an EMBL/GenBank/DDBJ whole genome shotgun (WGS) entry which is preliminary data.</text>
</comment>
<dbReference type="InterPro" id="IPR035587">
    <property type="entry name" value="DUS-like_FMN-bd"/>
</dbReference>
<evidence type="ECO:0000256" key="1">
    <source>
        <dbReference type="ARBA" id="ARBA00022630"/>
    </source>
</evidence>
<dbReference type="Proteomes" id="UP000539642">
    <property type="component" value="Unassembled WGS sequence"/>
</dbReference>
<feature type="binding site" evidence="7">
    <location>
        <position position="153"/>
    </location>
    <ligand>
        <name>FMN</name>
        <dbReference type="ChEBI" id="CHEBI:58210"/>
    </ligand>
</feature>
<evidence type="ECO:0000256" key="4">
    <source>
        <dbReference type="ARBA" id="ARBA00023002"/>
    </source>
</evidence>
<feature type="binding site" evidence="7">
    <location>
        <begin position="238"/>
        <end position="239"/>
    </location>
    <ligand>
        <name>FMN</name>
        <dbReference type="ChEBI" id="CHEBI:58210"/>
    </ligand>
</feature>
<keyword evidence="2 5" id="KW-0288">FMN</keyword>
<protein>
    <recommendedName>
        <fullName evidence="5">tRNA-dihydrouridine synthase</fullName>
        <ecNumber evidence="5">1.3.1.-</ecNumber>
    </recommendedName>
</protein>
<evidence type="ECO:0000256" key="7">
    <source>
        <dbReference type="PIRSR" id="PIRSR006621-2"/>
    </source>
</evidence>
<dbReference type="RefSeq" id="WP_240191554.1">
    <property type="nucleotide sequence ID" value="NZ_JACHEO010000001.1"/>
</dbReference>
<dbReference type="EC" id="1.3.1.-" evidence="5"/>
<dbReference type="InterPro" id="IPR013785">
    <property type="entry name" value="Aldolase_TIM"/>
</dbReference>
<dbReference type="AlphaFoldDB" id="A0A840UPA8"/>
<accession>A0A840UPA8</accession>
<keyword evidence="4 5" id="KW-0560">Oxidoreductase</keyword>
<evidence type="ECO:0000256" key="2">
    <source>
        <dbReference type="ARBA" id="ARBA00022643"/>
    </source>
</evidence>
<dbReference type="CDD" id="cd02801">
    <property type="entry name" value="DUS_like_FMN"/>
    <property type="match status" value="1"/>
</dbReference>
<feature type="binding site" evidence="7">
    <location>
        <position position="84"/>
    </location>
    <ligand>
        <name>FMN</name>
        <dbReference type="ChEBI" id="CHEBI:58210"/>
    </ligand>
</feature>
<keyword evidence="1 5" id="KW-0285">Flavoprotein</keyword>
<proteinExistence type="inferred from homology"/>
<dbReference type="GO" id="GO:0017150">
    <property type="term" value="F:tRNA dihydrouridine synthase activity"/>
    <property type="evidence" value="ECO:0007669"/>
    <property type="project" value="InterPro"/>
</dbReference>
<dbReference type="Pfam" id="PF01207">
    <property type="entry name" value="Dus"/>
    <property type="match status" value="1"/>
</dbReference>